<feature type="signal peptide" evidence="5">
    <location>
        <begin position="1"/>
        <end position="23"/>
    </location>
</feature>
<dbReference type="GO" id="GO:0016042">
    <property type="term" value="P:lipid catabolic process"/>
    <property type="evidence" value="ECO:0007669"/>
    <property type="project" value="UniProtKB-KW"/>
</dbReference>
<organism evidence="6 7">
    <name type="scientific">Micromonospora polyrhachis</name>
    <dbReference type="NCBI Taxonomy" id="1282883"/>
    <lineage>
        <taxon>Bacteria</taxon>
        <taxon>Bacillati</taxon>
        <taxon>Actinomycetota</taxon>
        <taxon>Actinomycetes</taxon>
        <taxon>Micromonosporales</taxon>
        <taxon>Micromonosporaceae</taxon>
        <taxon>Micromonospora</taxon>
    </lineage>
</organism>
<evidence type="ECO:0000256" key="5">
    <source>
        <dbReference type="SAM" id="SignalP"/>
    </source>
</evidence>
<dbReference type="Gene3D" id="3.40.50.1820">
    <property type="entry name" value="alpha/beta hydrolase"/>
    <property type="match status" value="1"/>
</dbReference>
<name>A0A7W7WQH7_9ACTN</name>
<evidence type="ECO:0000313" key="7">
    <source>
        <dbReference type="Proteomes" id="UP000578819"/>
    </source>
</evidence>
<evidence type="ECO:0000256" key="2">
    <source>
        <dbReference type="ARBA" id="ARBA00022963"/>
    </source>
</evidence>
<keyword evidence="1 6" id="KW-0378">Hydrolase</keyword>
<dbReference type="Proteomes" id="UP000578819">
    <property type="component" value="Unassembled WGS sequence"/>
</dbReference>
<dbReference type="PROSITE" id="PS51318">
    <property type="entry name" value="TAT"/>
    <property type="match status" value="1"/>
</dbReference>
<keyword evidence="3" id="KW-0443">Lipid metabolism</keyword>
<reference evidence="6 7" key="1">
    <citation type="submission" date="2020-08" db="EMBL/GenBank/DDBJ databases">
        <title>Sequencing the genomes of 1000 actinobacteria strains.</title>
        <authorList>
            <person name="Klenk H.-P."/>
        </authorList>
    </citation>
    <scope>NUCLEOTIDE SEQUENCE [LARGE SCALE GENOMIC DNA]</scope>
    <source>
        <strain evidence="6 7">DSM 45886</strain>
    </source>
</reference>
<dbReference type="EMBL" id="JACHJW010000001">
    <property type="protein sequence ID" value="MBB4960035.1"/>
    <property type="molecule type" value="Genomic_DNA"/>
</dbReference>
<dbReference type="PANTHER" id="PTHR10272:SF0">
    <property type="entry name" value="PLATELET-ACTIVATING FACTOR ACETYLHYDROLASE"/>
    <property type="match status" value="1"/>
</dbReference>
<proteinExistence type="predicted"/>
<keyword evidence="5" id="KW-0732">Signal</keyword>
<evidence type="ECO:0000256" key="1">
    <source>
        <dbReference type="ARBA" id="ARBA00022801"/>
    </source>
</evidence>
<dbReference type="AlphaFoldDB" id="A0A7W7WQH7"/>
<gene>
    <name evidence="6" type="ORF">FHR38_003768</name>
</gene>
<dbReference type="PANTHER" id="PTHR10272">
    <property type="entry name" value="PLATELET-ACTIVATING FACTOR ACETYLHYDROLASE"/>
    <property type="match status" value="1"/>
</dbReference>
<evidence type="ECO:0000256" key="4">
    <source>
        <dbReference type="SAM" id="MobiDB-lite"/>
    </source>
</evidence>
<feature type="chain" id="PRO_5039166897" evidence="5">
    <location>
        <begin position="24"/>
        <end position="430"/>
    </location>
</feature>
<dbReference type="SUPFAM" id="SSF53474">
    <property type="entry name" value="alpha/beta-Hydrolases"/>
    <property type="match status" value="1"/>
</dbReference>
<comment type="caution">
    <text evidence="6">The sequence shown here is derived from an EMBL/GenBank/DDBJ whole genome shotgun (WGS) entry which is preliminary data.</text>
</comment>
<dbReference type="Pfam" id="PF03403">
    <property type="entry name" value="PAF-AH_p_II"/>
    <property type="match status" value="1"/>
</dbReference>
<keyword evidence="2" id="KW-0442">Lipid degradation</keyword>
<feature type="region of interest" description="Disordered" evidence="4">
    <location>
        <begin position="29"/>
        <end position="48"/>
    </location>
</feature>
<evidence type="ECO:0000256" key="3">
    <source>
        <dbReference type="ARBA" id="ARBA00023098"/>
    </source>
</evidence>
<protein>
    <submittedName>
        <fullName evidence="6">Dienelactone hydrolase</fullName>
    </submittedName>
</protein>
<sequence length="430" mass="45996">MLRLSRRALLGSLAALLSMSTLATATTAVAGTAPRSTPDRPATPNSAPLRLELPAPTGQHRVGNIELHLVDSARPDPWVAGRSRELMASIWYPARPTGHEPLAPYLPSGAAQRFGERTNATLGLAAGQVDWTGISTHARVGAPVLGRHGGHPVVLYSPGAEFPRANGTVLVEELASRGYVVVTVDHTYETHEVEFPGGRVEPQNLPAMDPTERNHAVIRTRTQDVRYLLDQLAVIAAGGNPDAGQRPLPRGLGAGLDLSRVGMFGHSAGGFTTAETMLLDSRIDAGVNLDGSLAYSFADNDFGDVVAAGLDRPFLLLGAGLSGGRPHTHREAPEWQSFWQNSTGWKLDLYVAEGEHFTFTDYQVLLPQVDAGFALPAGFLAGTIGTVDPSRVTVSLRAYLTAFLDEHLRGCPQRLLDGPSTRHPDVTFIR</sequence>
<accession>A0A7W7WQH7</accession>
<keyword evidence="7" id="KW-1185">Reference proteome</keyword>
<evidence type="ECO:0000313" key="6">
    <source>
        <dbReference type="EMBL" id="MBB4960035.1"/>
    </source>
</evidence>
<dbReference type="RefSeq" id="WP_184535864.1">
    <property type="nucleotide sequence ID" value="NZ_JACHJW010000001.1"/>
</dbReference>
<dbReference type="GO" id="GO:0003847">
    <property type="term" value="F:1-alkyl-2-acetylglycerophosphocholine esterase activity"/>
    <property type="evidence" value="ECO:0007669"/>
    <property type="project" value="TreeGrafter"/>
</dbReference>
<dbReference type="InterPro" id="IPR029058">
    <property type="entry name" value="AB_hydrolase_fold"/>
</dbReference>
<dbReference type="InterPro" id="IPR006311">
    <property type="entry name" value="TAT_signal"/>
</dbReference>